<gene>
    <name evidence="2" type="ORF">K466DRAFT_526379</name>
</gene>
<proteinExistence type="predicted"/>
<protein>
    <recommendedName>
        <fullName evidence="1">DUF6533 domain-containing protein</fullName>
    </recommendedName>
</protein>
<dbReference type="InterPro" id="IPR045340">
    <property type="entry name" value="DUF6533"/>
</dbReference>
<evidence type="ECO:0000259" key="1">
    <source>
        <dbReference type="Pfam" id="PF20151"/>
    </source>
</evidence>
<reference evidence="2 3" key="1">
    <citation type="journal article" date="2019" name="Nat. Ecol. Evol.">
        <title>Megaphylogeny resolves global patterns of mushroom evolution.</title>
        <authorList>
            <person name="Varga T."/>
            <person name="Krizsan K."/>
            <person name="Foldi C."/>
            <person name="Dima B."/>
            <person name="Sanchez-Garcia M."/>
            <person name="Sanchez-Ramirez S."/>
            <person name="Szollosi G.J."/>
            <person name="Szarkandi J.G."/>
            <person name="Papp V."/>
            <person name="Albert L."/>
            <person name="Andreopoulos W."/>
            <person name="Angelini C."/>
            <person name="Antonin V."/>
            <person name="Barry K.W."/>
            <person name="Bougher N.L."/>
            <person name="Buchanan P."/>
            <person name="Buyck B."/>
            <person name="Bense V."/>
            <person name="Catcheside P."/>
            <person name="Chovatia M."/>
            <person name="Cooper J."/>
            <person name="Damon W."/>
            <person name="Desjardin D."/>
            <person name="Finy P."/>
            <person name="Geml J."/>
            <person name="Haridas S."/>
            <person name="Hughes K."/>
            <person name="Justo A."/>
            <person name="Karasinski D."/>
            <person name="Kautmanova I."/>
            <person name="Kiss B."/>
            <person name="Kocsube S."/>
            <person name="Kotiranta H."/>
            <person name="LaButti K.M."/>
            <person name="Lechner B.E."/>
            <person name="Liimatainen K."/>
            <person name="Lipzen A."/>
            <person name="Lukacs Z."/>
            <person name="Mihaltcheva S."/>
            <person name="Morgado L.N."/>
            <person name="Niskanen T."/>
            <person name="Noordeloos M.E."/>
            <person name="Ohm R.A."/>
            <person name="Ortiz-Santana B."/>
            <person name="Ovrebo C."/>
            <person name="Racz N."/>
            <person name="Riley R."/>
            <person name="Savchenko A."/>
            <person name="Shiryaev A."/>
            <person name="Soop K."/>
            <person name="Spirin V."/>
            <person name="Szebenyi C."/>
            <person name="Tomsovsky M."/>
            <person name="Tulloss R.E."/>
            <person name="Uehling J."/>
            <person name="Grigoriev I.V."/>
            <person name="Vagvolgyi C."/>
            <person name="Papp T."/>
            <person name="Martin F.M."/>
            <person name="Miettinen O."/>
            <person name="Hibbett D.S."/>
            <person name="Nagy L.G."/>
        </authorList>
    </citation>
    <scope>NUCLEOTIDE SEQUENCE [LARGE SCALE GENOMIC DNA]</scope>
    <source>
        <strain evidence="2 3">HHB13444</strain>
    </source>
</reference>
<dbReference type="EMBL" id="ML211274">
    <property type="protein sequence ID" value="TFK85098.1"/>
    <property type="molecule type" value="Genomic_DNA"/>
</dbReference>
<dbReference type="Pfam" id="PF20151">
    <property type="entry name" value="DUF6533"/>
    <property type="match status" value="1"/>
</dbReference>
<dbReference type="Proteomes" id="UP000308197">
    <property type="component" value="Unassembled WGS sequence"/>
</dbReference>
<organism evidence="2 3">
    <name type="scientific">Polyporus arcularius HHB13444</name>
    <dbReference type="NCBI Taxonomy" id="1314778"/>
    <lineage>
        <taxon>Eukaryota</taxon>
        <taxon>Fungi</taxon>
        <taxon>Dikarya</taxon>
        <taxon>Basidiomycota</taxon>
        <taxon>Agaricomycotina</taxon>
        <taxon>Agaricomycetes</taxon>
        <taxon>Polyporales</taxon>
        <taxon>Polyporaceae</taxon>
        <taxon>Polyporus</taxon>
    </lineage>
</organism>
<dbReference type="InParanoid" id="A0A5C3P944"/>
<feature type="domain" description="DUF6533" evidence="1">
    <location>
        <begin position="27"/>
        <end position="65"/>
    </location>
</feature>
<keyword evidence="3" id="KW-1185">Reference proteome</keyword>
<evidence type="ECO:0000313" key="3">
    <source>
        <dbReference type="Proteomes" id="UP000308197"/>
    </source>
</evidence>
<accession>A0A5C3P944</accession>
<sequence length="91" mass="10743">MTSSTTEEDYWRRIYRATRDENLQNSSVTAFVLFDYFLTFGHEVNLFWSRKLSGASALFYATRYLNLGLHVLYIHNMPHSREFSPKVSLLN</sequence>
<evidence type="ECO:0000313" key="2">
    <source>
        <dbReference type="EMBL" id="TFK85098.1"/>
    </source>
</evidence>
<name>A0A5C3P944_9APHY</name>
<dbReference type="AlphaFoldDB" id="A0A5C3P944"/>